<evidence type="ECO:0000256" key="6">
    <source>
        <dbReference type="SAM" id="Phobius"/>
    </source>
</evidence>
<organism evidence="8 9">
    <name type="scientific">Pantoea rwandensis</name>
    <dbReference type="NCBI Taxonomy" id="1076550"/>
    <lineage>
        <taxon>Bacteria</taxon>
        <taxon>Pseudomonadati</taxon>
        <taxon>Pseudomonadota</taxon>
        <taxon>Gammaproteobacteria</taxon>
        <taxon>Enterobacterales</taxon>
        <taxon>Erwiniaceae</taxon>
        <taxon>Pantoea</taxon>
    </lineage>
</organism>
<feature type="transmembrane region" description="Helical" evidence="6">
    <location>
        <begin position="119"/>
        <end position="140"/>
    </location>
</feature>
<dbReference type="SUPFAM" id="SSF103473">
    <property type="entry name" value="MFS general substrate transporter"/>
    <property type="match status" value="1"/>
</dbReference>
<feature type="domain" description="Major facilitator superfamily (MFS) profile" evidence="7">
    <location>
        <begin position="28"/>
        <end position="435"/>
    </location>
</feature>
<dbReference type="PROSITE" id="PS50850">
    <property type="entry name" value="MFS"/>
    <property type="match status" value="1"/>
</dbReference>
<comment type="subcellular location">
    <subcellularLocation>
        <location evidence="1">Membrane</location>
        <topology evidence="1">Multi-pass membrane protein</topology>
    </subcellularLocation>
</comment>
<evidence type="ECO:0000259" key="7">
    <source>
        <dbReference type="PROSITE" id="PS50850"/>
    </source>
</evidence>
<dbReference type="InterPro" id="IPR020846">
    <property type="entry name" value="MFS_dom"/>
</dbReference>
<evidence type="ECO:0000313" key="9">
    <source>
        <dbReference type="Proteomes" id="UP000193558"/>
    </source>
</evidence>
<keyword evidence="3 6" id="KW-0812">Transmembrane</keyword>
<keyword evidence="5 6" id="KW-0472">Membrane</keyword>
<dbReference type="GO" id="GO:0016020">
    <property type="term" value="C:membrane"/>
    <property type="evidence" value="ECO:0007669"/>
    <property type="project" value="UniProtKB-SubCell"/>
</dbReference>
<dbReference type="PANTHER" id="PTHR43791">
    <property type="entry name" value="PERMEASE-RELATED"/>
    <property type="match status" value="1"/>
</dbReference>
<sequence length="451" mass="49170">MTLQQSSDLAADHNAHIASAIAKFFRRIIPMLAVMLIVNQIDRANIGFVKAELQADAGISAAAFGFGAGLFFIGYALFEVPSNLMLKKLGARIWLTRIMITWGIVVVMTGFVSTPLHFYVLRFLLGVAEAGFFPGVLFYFRQWVPNAWRGRATAMVLSATASAFLFSGPLTGAILMLHDVNGLAGWKWVMFLEGGGSIVIGLLAALVLVSKPQDAKWLNAAEQQALKQQLALEDAARDVNAKEYGRWGLLRDRSLLFYCLIFFTMTMTGYTLVFWLPQIIQRIQGYNSFEIGLLTAIPWLCAIVALFLLGKTTDRYRDKLDKGLGIAMLIAACGTFMATLGSPWFGFFAMIVACIGSKVSAAFFWPMPQSELPASIAAPGIALINSIGNLGGFFAPTVFGYLELHTGSTTGGLYALTSVSVITGVGLLLRRKPVPPAFGHKERNHVRHTSH</sequence>
<comment type="caution">
    <text evidence="8">The sequence shown here is derived from an EMBL/GenBank/DDBJ whole genome shotgun (WGS) entry which is preliminary data.</text>
</comment>
<feature type="transmembrane region" description="Helical" evidence="6">
    <location>
        <begin position="377"/>
        <end position="399"/>
    </location>
</feature>
<dbReference type="EMBL" id="MLFR01000012">
    <property type="protein sequence ID" value="ORM68866.1"/>
    <property type="molecule type" value="Genomic_DNA"/>
</dbReference>
<dbReference type="FunFam" id="1.20.1250.20:FF:000018">
    <property type="entry name" value="MFS transporter permease"/>
    <property type="match status" value="1"/>
</dbReference>
<feature type="transmembrane region" description="Helical" evidence="6">
    <location>
        <begin position="411"/>
        <end position="429"/>
    </location>
</feature>
<evidence type="ECO:0000256" key="2">
    <source>
        <dbReference type="ARBA" id="ARBA00022448"/>
    </source>
</evidence>
<dbReference type="GO" id="GO:0022857">
    <property type="term" value="F:transmembrane transporter activity"/>
    <property type="evidence" value="ECO:0007669"/>
    <property type="project" value="InterPro"/>
</dbReference>
<feature type="transmembrane region" description="Helical" evidence="6">
    <location>
        <begin position="61"/>
        <end position="81"/>
    </location>
</feature>
<dbReference type="InterPro" id="IPR036259">
    <property type="entry name" value="MFS_trans_sf"/>
</dbReference>
<reference evidence="8 9" key="1">
    <citation type="journal article" date="2017" name="Antonie Van Leeuwenhoek">
        <title>Phylogenomic resolution of the bacterial genus Pantoea and its relationship with Erwinia and Tatumella.</title>
        <authorList>
            <person name="Palmer M."/>
            <person name="Steenkamp E.T."/>
            <person name="Coetzee M.P."/>
            <person name="Chan W.Y."/>
            <person name="van Zyl E."/>
            <person name="De Maayer P."/>
            <person name="Coutinho T.A."/>
            <person name="Blom J."/>
            <person name="Smits T.H."/>
            <person name="Duffy B."/>
            <person name="Venter S.N."/>
        </authorList>
    </citation>
    <scope>NUCLEOTIDE SEQUENCE [LARGE SCALE GENOMIC DNA]</scope>
    <source>
        <strain evidence="8 9">LMG 26275</strain>
    </source>
</reference>
<dbReference type="CDD" id="cd17319">
    <property type="entry name" value="MFS_ExuT_GudP_like"/>
    <property type="match status" value="1"/>
</dbReference>
<feature type="transmembrane region" description="Helical" evidence="6">
    <location>
        <begin position="320"/>
        <end position="338"/>
    </location>
</feature>
<evidence type="ECO:0000256" key="5">
    <source>
        <dbReference type="ARBA" id="ARBA00023136"/>
    </source>
</evidence>
<dbReference type="RefSeq" id="WP_084934910.1">
    <property type="nucleotide sequence ID" value="NZ_MLFR01000012.1"/>
</dbReference>
<protein>
    <submittedName>
        <fullName evidence="8">MFS transporter</fullName>
    </submittedName>
</protein>
<evidence type="ECO:0000256" key="1">
    <source>
        <dbReference type="ARBA" id="ARBA00004141"/>
    </source>
</evidence>
<feature type="transmembrane region" description="Helical" evidence="6">
    <location>
        <begin position="255"/>
        <end position="276"/>
    </location>
</feature>
<accession>A0A1X1CWT7</accession>
<feature type="transmembrane region" description="Helical" evidence="6">
    <location>
        <begin position="152"/>
        <end position="176"/>
    </location>
</feature>
<feature type="transmembrane region" description="Helical" evidence="6">
    <location>
        <begin position="93"/>
        <end position="113"/>
    </location>
</feature>
<dbReference type="OrthoDB" id="9773957at2"/>
<dbReference type="InterPro" id="IPR011701">
    <property type="entry name" value="MFS"/>
</dbReference>
<dbReference type="STRING" id="1076550.LH22_12955"/>
<dbReference type="Gene3D" id="1.20.1250.20">
    <property type="entry name" value="MFS general substrate transporter like domains"/>
    <property type="match status" value="2"/>
</dbReference>
<feature type="transmembrane region" description="Helical" evidence="6">
    <location>
        <begin position="188"/>
        <end position="209"/>
    </location>
</feature>
<feature type="transmembrane region" description="Helical" evidence="6">
    <location>
        <begin position="344"/>
        <end position="365"/>
    </location>
</feature>
<evidence type="ECO:0000256" key="4">
    <source>
        <dbReference type="ARBA" id="ARBA00022989"/>
    </source>
</evidence>
<dbReference type="eggNOG" id="COG2271">
    <property type="taxonomic scope" value="Bacteria"/>
</dbReference>
<dbReference type="Pfam" id="PF07690">
    <property type="entry name" value="MFS_1"/>
    <property type="match status" value="1"/>
</dbReference>
<feature type="transmembrane region" description="Helical" evidence="6">
    <location>
        <begin position="288"/>
        <end position="308"/>
    </location>
</feature>
<proteinExistence type="predicted"/>
<dbReference type="Proteomes" id="UP000193558">
    <property type="component" value="Unassembled WGS sequence"/>
</dbReference>
<keyword evidence="4 6" id="KW-1133">Transmembrane helix</keyword>
<evidence type="ECO:0000313" key="8">
    <source>
        <dbReference type="EMBL" id="ORM68866.1"/>
    </source>
</evidence>
<keyword evidence="2" id="KW-0813">Transport</keyword>
<evidence type="ECO:0000256" key="3">
    <source>
        <dbReference type="ARBA" id="ARBA00022692"/>
    </source>
</evidence>
<dbReference type="AlphaFoldDB" id="A0A1X1CWT7"/>
<dbReference type="PANTHER" id="PTHR43791:SF36">
    <property type="entry name" value="TRANSPORTER, PUTATIVE (AFU_ORTHOLOGUE AFUA_6G08340)-RELATED"/>
    <property type="match status" value="1"/>
</dbReference>
<gene>
    <name evidence="8" type="ORF">HA51_12830</name>
</gene>
<name>A0A1X1CWT7_9GAMM</name>